<dbReference type="GO" id="GO:0030246">
    <property type="term" value="F:carbohydrate binding"/>
    <property type="evidence" value="ECO:0007669"/>
    <property type="project" value="InterPro"/>
</dbReference>
<organism evidence="4 5">
    <name type="scientific">Flagellimonas eckloniae</name>
    <dbReference type="NCBI Taxonomy" id="346185"/>
    <lineage>
        <taxon>Bacteria</taxon>
        <taxon>Pseudomonadati</taxon>
        <taxon>Bacteroidota</taxon>
        <taxon>Flavobacteriia</taxon>
        <taxon>Flavobacteriales</taxon>
        <taxon>Flavobacteriaceae</taxon>
        <taxon>Flagellimonas</taxon>
    </lineage>
</organism>
<dbReference type="Proteomes" id="UP000050827">
    <property type="component" value="Unassembled WGS sequence"/>
</dbReference>
<feature type="domain" description="DUF5916" evidence="3">
    <location>
        <begin position="255"/>
        <end position="356"/>
    </location>
</feature>
<name>A0A0Q1BG09_9FLAO</name>
<dbReference type="GO" id="GO:0004553">
    <property type="term" value="F:hydrolase activity, hydrolyzing O-glycosyl compounds"/>
    <property type="evidence" value="ECO:0007669"/>
    <property type="project" value="InterPro"/>
</dbReference>
<reference evidence="4 5" key="1">
    <citation type="submission" date="2015-04" db="EMBL/GenBank/DDBJ databases">
        <title>Complete genome of flavobacterium.</title>
        <authorList>
            <person name="Kwon Y.M."/>
            <person name="Kim S.-J."/>
        </authorList>
    </citation>
    <scope>NUCLEOTIDE SEQUENCE [LARGE SCALE GENOMIC DNA]</scope>
    <source>
        <strain evidence="4 5">DK169</strain>
    </source>
</reference>
<dbReference type="STRING" id="346185.AAY42_04280"/>
<dbReference type="PATRIC" id="fig|1547436.3.peg.898"/>
<dbReference type="Gene3D" id="2.60.40.1190">
    <property type="match status" value="1"/>
</dbReference>
<dbReference type="CDD" id="cd09618">
    <property type="entry name" value="CBM9_like_2"/>
    <property type="match status" value="1"/>
</dbReference>
<dbReference type="EMBL" id="LCTZ01000002">
    <property type="protein sequence ID" value="KQC29206.1"/>
    <property type="molecule type" value="Genomic_DNA"/>
</dbReference>
<dbReference type="AlphaFoldDB" id="A0A0Q1BG09"/>
<dbReference type="Pfam" id="PF06452">
    <property type="entry name" value="CBM9_1"/>
    <property type="match status" value="1"/>
</dbReference>
<evidence type="ECO:0000259" key="2">
    <source>
        <dbReference type="Pfam" id="PF06452"/>
    </source>
</evidence>
<gene>
    <name evidence="4" type="ORF">AAY42_04280</name>
</gene>
<dbReference type="Pfam" id="PF19313">
    <property type="entry name" value="DUF5916"/>
    <property type="match status" value="1"/>
</dbReference>
<feature type="signal peptide" evidence="1">
    <location>
        <begin position="1"/>
        <end position="22"/>
    </location>
</feature>
<evidence type="ECO:0000256" key="1">
    <source>
        <dbReference type="SAM" id="SignalP"/>
    </source>
</evidence>
<evidence type="ECO:0000313" key="5">
    <source>
        <dbReference type="Proteomes" id="UP000050827"/>
    </source>
</evidence>
<feature type="chain" id="PRO_5006188643" evidence="1">
    <location>
        <begin position="23"/>
        <end position="742"/>
    </location>
</feature>
<evidence type="ECO:0000259" key="3">
    <source>
        <dbReference type="Pfam" id="PF19313"/>
    </source>
</evidence>
<dbReference type="InterPro" id="IPR045670">
    <property type="entry name" value="DUF5916"/>
</dbReference>
<dbReference type="GO" id="GO:0016052">
    <property type="term" value="P:carbohydrate catabolic process"/>
    <property type="evidence" value="ECO:0007669"/>
    <property type="project" value="InterPro"/>
</dbReference>
<dbReference type="InterPro" id="IPR010502">
    <property type="entry name" value="Carb-bd_dom_fam9"/>
</dbReference>
<proteinExistence type="predicted"/>
<sequence>MKTNNIMRVSYWIIMFFPLCLAYGQENGTQNFAPPEIPQEVKVSKTDNGIQLDGFLNERDWQTAEIVDNFFRTEPRQGGKIRYKTEVKFLYDNKNLYVAAFCSDSLGIQGIRIQDLRRDFDWGENDIFGIALDPQNLKQYAQGFQTTPFGNQRDFQNFNGNSFDTGWNTLWRVRTQRTDKGYSVEMAIPFKSLRYDLPKNGNTIEWGMTLVRYARRDIEVSTFPAIPQSFTPYRMTYAAKLTGIEVPPPSANIRVEPYALYQYDENKEGESLTTKFSDPKVGVDAKWAINPKTVLDLTINTDFAQADVDRAVNNLERFNIFFPERRQFFLENSGIWAGGFQQSIRPFFSRRIGLQGEFNATPAPIDFGARFTQRTEKNALAGLLVRQRETENSAGANFGVLRYLKNYGRENNIGIMVTHRADDSYSELNLENNNNTTITLDGQIRPTSQWDIQYLLSSSIDESTGKTGYAGRIFIGNDNNKYYYGWVTEYTDANYNPRMGFVRQNNVIRHNPGGYYIWRPKNIDWIRRWDPGMFVNYNHDATNPSQFQQASLYVFPIYTWFKDNSFVEVSFTPTWQNINFEFAPLGLEIEQDNYFYTRYLVRYNTDQSKKWSGDIGYNFGDFYNGTRGTISATSRFAPVPHAALTLDYEHNTIKNVGINNANLTTNLYSANLRLALNPRLQLSTFYQYNSFNEQGRWNARFSWEYMPLSFVYLVFNDTQTDIFDPSRNAKQFISKITLLKQF</sequence>
<dbReference type="SUPFAM" id="SSF49344">
    <property type="entry name" value="CBD9-like"/>
    <property type="match status" value="1"/>
</dbReference>
<accession>A0A0Q1BG09</accession>
<feature type="domain" description="Carbohydrate-binding" evidence="2">
    <location>
        <begin position="53"/>
        <end position="203"/>
    </location>
</feature>
<comment type="caution">
    <text evidence="4">The sequence shown here is derived from an EMBL/GenBank/DDBJ whole genome shotgun (WGS) entry which is preliminary data.</text>
</comment>
<evidence type="ECO:0000313" key="4">
    <source>
        <dbReference type="EMBL" id="KQC29206.1"/>
    </source>
</evidence>
<keyword evidence="5" id="KW-1185">Reference proteome</keyword>
<keyword evidence="1" id="KW-0732">Signal</keyword>
<protein>
    <submittedName>
        <fullName evidence="4">Uncharacterized protein</fullName>
    </submittedName>
</protein>